<evidence type="ECO:0000313" key="3">
    <source>
        <dbReference type="EMBL" id="HHM02025.1"/>
    </source>
</evidence>
<dbReference type="PANTHER" id="PTHR36842:SF1">
    <property type="entry name" value="PROTEIN TOLB"/>
    <property type="match status" value="1"/>
</dbReference>
<dbReference type="Proteomes" id="UP000885771">
    <property type="component" value="Unassembled WGS sequence"/>
</dbReference>
<dbReference type="EMBL" id="DRLI01000130">
    <property type="protein sequence ID" value="HHM02025.1"/>
    <property type="molecule type" value="Genomic_DNA"/>
</dbReference>
<comment type="similarity">
    <text evidence="1">Belongs to the TolB family.</text>
</comment>
<comment type="caution">
    <text evidence="3">The sequence shown here is derived from an EMBL/GenBank/DDBJ whole genome shotgun (WGS) entry which is preliminary data.</text>
</comment>
<feature type="non-terminal residue" evidence="3">
    <location>
        <position position="718"/>
    </location>
</feature>
<reference evidence="3" key="1">
    <citation type="journal article" date="2020" name="mSystems">
        <title>Genome- and Community-Level Interaction Insights into Carbon Utilization and Element Cycling Functions of Hydrothermarchaeota in Hydrothermal Sediment.</title>
        <authorList>
            <person name="Zhou Z."/>
            <person name="Liu Y."/>
            <person name="Xu W."/>
            <person name="Pan J."/>
            <person name="Luo Z.H."/>
            <person name="Li M."/>
        </authorList>
    </citation>
    <scope>NUCLEOTIDE SEQUENCE [LARGE SCALE GENOMIC DNA]</scope>
    <source>
        <strain evidence="3">HyVt-460</strain>
    </source>
</reference>
<evidence type="ECO:0000256" key="2">
    <source>
        <dbReference type="SAM" id="SignalP"/>
    </source>
</evidence>
<keyword evidence="2" id="KW-0732">Signal</keyword>
<proteinExistence type="inferred from homology"/>
<dbReference type="Pfam" id="PF07676">
    <property type="entry name" value="PD40"/>
    <property type="match status" value="5"/>
</dbReference>
<dbReference type="SUPFAM" id="SSF82171">
    <property type="entry name" value="DPP6 N-terminal domain-like"/>
    <property type="match status" value="1"/>
</dbReference>
<gene>
    <name evidence="3" type="ORF">ENJ15_03365</name>
</gene>
<name>A0A7V5RPZ1_CALAY</name>
<organism evidence="3">
    <name type="scientific">Caldithrix abyssi</name>
    <dbReference type="NCBI Taxonomy" id="187145"/>
    <lineage>
        <taxon>Bacteria</taxon>
        <taxon>Pseudomonadati</taxon>
        <taxon>Calditrichota</taxon>
        <taxon>Calditrichia</taxon>
        <taxon>Calditrichales</taxon>
        <taxon>Calditrichaceae</taxon>
        <taxon>Caldithrix</taxon>
    </lineage>
</organism>
<dbReference type="PANTHER" id="PTHR36842">
    <property type="entry name" value="PROTEIN TOLB HOMOLOG"/>
    <property type="match status" value="1"/>
</dbReference>
<dbReference type="Gene3D" id="2.120.10.30">
    <property type="entry name" value="TolB, C-terminal domain"/>
    <property type="match status" value="2"/>
</dbReference>
<dbReference type="InterPro" id="IPR011659">
    <property type="entry name" value="WD40"/>
</dbReference>
<evidence type="ECO:0008006" key="4">
    <source>
        <dbReference type="Google" id="ProtNLM"/>
    </source>
</evidence>
<evidence type="ECO:0000256" key="1">
    <source>
        <dbReference type="ARBA" id="ARBA00009820"/>
    </source>
</evidence>
<accession>A0A7V5RPZ1</accession>
<protein>
    <recommendedName>
        <fullName evidence="4">Biopolymer transporter Tol</fullName>
    </recommendedName>
</protein>
<dbReference type="InterPro" id="IPR011042">
    <property type="entry name" value="6-blade_b-propeller_TolB-like"/>
</dbReference>
<sequence length="718" mass="83342">MVKRLFLLLSLTFLNAGLLRAQLYDQYNHPELEWHSFDTEHFTVHYHQGTELTAFKAAKIIEEIYPAVTATYNFKPKDRIHLILRDTDDYSNGGAFFFNNKIEIWATNLDYVMRGTKNWLRDVLTHEFTHMVNIQKIIKSNMTFPYGFIQWFGYEKERRRDVVRGFPNVLVSYPVSSVNMPVWFAEGTAQHQNDRARFDYRDPHREMILRDRVLHNRLLTLNEMSIFGKTSHGNESSYNQGFAFVNFLVEQYGEKVLSDITEIDSHWSSYTFDGAIEKATGTSVDSLYRRWKQQLRRRYTRQTATIRAHEHKGRLIEKEGFANLYPVFDPDGKYVAWISNKGRDYFSQNRLIIWDREEGSKKELPVSGVSSSLDWSPDGRYLVYARQDRDRHMSSLNDLYLWDVKNEKEIRLSYGLRGSNPSFSPDGRSIAFVSATDGLHALNLLRLPQNPESETWREVAYNVTTGRLLPHKAETIYQRDVRVRASELIQLLAFEDGRQIYHPRWRPDGRRIVFGTAVEYGRNIGQYDLETGKFSILMKAREELRYPVYSPDGAWLYFSSSKTGIYNLYRVKSDGGPAQLLTNVTGGAFMPTVNNRGEVAYACYDSIGYKLAFMARPVALDASLARYDDDYPQSVPVKNFNDDTIPEYATRPYKTTFTRTQILPRLFIDYGTVKPGFYITSSDVLDQFSLVAGAAANRDLDYDLYAYAEYKKMAPTFF</sequence>
<feature type="signal peptide" evidence="2">
    <location>
        <begin position="1"/>
        <end position="21"/>
    </location>
</feature>
<dbReference type="AlphaFoldDB" id="A0A7V5RPZ1"/>
<feature type="chain" id="PRO_5030986522" description="Biopolymer transporter Tol" evidence="2">
    <location>
        <begin position="22"/>
        <end position="718"/>
    </location>
</feature>